<feature type="compositionally biased region" description="Polar residues" evidence="7">
    <location>
        <begin position="950"/>
        <end position="959"/>
    </location>
</feature>
<feature type="compositionally biased region" description="Polar residues" evidence="7">
    <location>
        <begin position="968"/>
        <end position="985"/>
    </location>
</feature>
<feature type="region of interest" description="Disordered" evidence="7">
    <location>
        <begin position="340"/>
        <end position="371"/>
    </location>
</feature>
<feature type="compositionally biased region" description="Basic and acidic residues" evidence="7">
    <location>
        <begin position="858"/>
        <end position="867"/>
    </location>
</feature>
<dbReference type="Proteomes" id="UP000269276">
    <property type="component" value="Unassembled WGS sequence"/>
</dbReference>
<feature type="region of interest" description="Disordered" evidence="7">
    <location>
        <begin position="795"/>
        <end position="986"/>
    </location>
</feature>
<organism evidence="9 10">
    <name type="scientific">Hortaea werneckii</name>
    <name type="common">Black yeast</name>
    <name type="synonym">Cladosporium werneckii</name>
    <dbReference type="NCBI Taxonomy" id="91943"/>
    <lineage>
        <taxon>Eukaryota</taxon>
        <taxon>Fungi</taxon>
        <taxon>Dikarya</taxon>
        <taxon>Ascomycota</taxon>
        <taxon>Pezizomycotina</taxon>
        <taxon>Dothideomycetes</taxon>
        <taxon>Dothideomycetidae</taxon>
        <taxon>Mycosphaerellales</taxon>
        <taxon>Teratosphaeriaceae</taxon>
        <taxon>Hortaea</taxon>
    </lineage>
</organism>
<evidence type="ECO:0000256" key="3">
    <source>
        <dbReference type="ARBA" id="ARBA00022884"/>
    </source>
</evidence>
<name>A0A3M7DQ34_HORWE</name>
<dbReference type="OrthoDB" id="7326421at2759"/>
<dbReference type="Gene3D" id="2.130.10.10">
    <property type="entry name" value="YVTN repeat-like/Quinoprotein amine dehydrogenase"/>
    <property type="match status" value="1"/>
</dbReference>
<keyword evidence="4" id="KW-0805">Transcription regulation</keyword>
<sequence>MSVGQHSRHNSSTSKPATTVRSNLPAPTLTPENTEAAFEPCAATASFLLYSQRSTILVLHHDTLAIERRFESHREDVQWIYVDNISERGSGRLAVSYDTGNTVIVWDILTGGEVARFSSYEHLRTASFMRNGNIAFGNDQGSVILFEPGTSEHNSARTIFDPVTAIAPAADCRAFAIGYLNGSILIATLRPSFTILHTLTTNKAPSRICGLSWHGSSSKQRTDMLATQTADGDLRVWSVPKVPHQDPPTIIRVLQRAELQAPGACWFGWSKNGRIVQHVEGETRTWDVRTKRVTYDMVPTMEGIIAMCNYGPTATLFTLSRNHVVQQYDITPDGRPMQVASVQHVPSTTPPTPPTTLEKQSKQDADPQTAVSAEAPVLPLSASEAESSADEASQLSPLQKIAREMDSLDALELEVRDKVTPLSPISSRASSVSSKSSRESRRARRYLYDQPDSSRASTTTGYNGTEFSIGEPVRSGHESMSIRSISSYASKPQYRSSHLSKEVLRSPEETSSGGALDLFHFTRARLLTVAFRTPHYGTSARTPELLQREMLSTVFGWNDDVQQLIQDELSRNAPSSASAVLLSRWLGEMGADDMASMIGSQSMTSSDWMLLALSAIGKDSQKKVGEAFVQRLLEKGDVHPAVAILLGLGEHNDAIEIYVSQGFWMEAVLLTCLTCPSDWGRQSFQIRKWGESAVQQGQAELAVRCFSCTSIETSEPWFSPRAQQDVAYAEQQQRLTSEPANDGAWKSSSPPLSPPSRSGSGRLTAKNASLKLITSFGEKGAPALSTTHAGVTPIAESALSPGGGWRQRERVVRDPSTARTATPGGFSKRRRLPSRNDIERAKQEAAEIATPVTAARDFANRERDQHSIRNRANSDVENVPEPATALKPTTSNPLRPSSRQNDRLPPPSYNACDRLSENANSSAREPSRNGQAKKKDLEVDVIETHYVDQPSPTSSNEQLGSDYEARPSMNSTRESSPPRTGNSLKARSIQDYISSVEEARSVAREGRAQSRARSRKRGESRHDESRSRRGGSRAGLHSELPNPDVARYIKAPKRSPASPVPMSPGEIAQAHQRKMETQNAVEPATTDDESFYKVVSPISESYKSAKPAKPGAPRTRRAKSPSQILEASRTGRGRSASRQNGATTRSPSSPLPAAHKMEETHDTESDGRRFRLRSRSSSRRPAEGLQARRAASRSTRARSNSRNLAPDAATFATPNSSVVSAANDSASQSSHNTASEASSKRSHGLSRKQLAAIELEERRLSLARRPSAPTIPLPGDFAPPNSSGRPKIGGRSHTELGNSPNSTQPPLSRSHTVDPDAMSRYNAKAGGDTNGHSLPVIGLPATPRAMRHPRYMGTAPDESDRVPPVPDIPGNASELSSLGGSLSGSSLSQVTGSNVSSLPSSSLPSGQATSSLQSADNPGQGQQVDHLGPLLPSTTFGQKGQDDHARSASAPPEHMNCVIHPAYKSTLPSSARRQSGGRGHIRKISPPDAFVPSEASSRPLSIDEALKKDQQIIDVPIEGTDIVVDVPPVLPELQHLVGPPVPPPPPTMFHAHQRGSSELINIGMENHQVVNAPPRLPSAVIQTLPQTTYPSAPSQRANTASPTITMHRRGRGSMSDSIGSRFKGVTERMRSQSRGTHRAKSPPTLDSAAFKHTPYETVLPPIPQSSRRESFGNRAKSPYEQTLASADSDQRIPPPPPPPPHPPGPGLEAKFQETTIPPSSLPPSRGQSRNQSSNGYRNPKEIRANMPPDTLQQGVYNSAGFL</sequence>
<dbReference type="PANTHER" id="PTHR15528">
    <property type="entry name" value="PEROXISOME PROLIFERATOR ACTIVATED RECEPTOR GAMMA COACTIVATOR 1 PGC-1 -RELATED"/>
    <property type="match status" value="1"/>
</dbReference>
<dbReference type="GO" id="GO:0045944">
    <property type="term" value="P:positive regulation of transcription by RNA polymerase II"/>
    <property type="evidence" value="ECO:0007669"/>
    <property type="project" value="TreeGrafter"/>
</dbReference>
<feature type="compositionally biased region" description="Polar residues" evidence="7">
    <location>
        <begin position="1139"/>
        <end position="1148"/>
    </location>
</feature>
<evidence type="ECO:0000313" key="10">
    <source>
        <dbReference type="Proteomes" id="UP000269276"/>
    </source>
</evidence>
<feature type="compositionally biased region" description="Polar residues" evidence="7">
    <location>
        <begin position="451"/>
        <end position="466"/>
    </location>
</feature>
<dbReference type="PANTHER" id="PTHR15528:SF11">
    <property type="entry name" value="FI18188P1"/>
    <property type="match status" value="1"/>
</dbReference>
<feature type="compositionally biased region" description="Pro residues" evidence="7">
    <location>
        <begin position="1692"/>
        <end position="1705"/>
    </location>
</feature>
<feature type="region of interest" description="Disordered" evidence="7">
    <location>
        <begin position="1588"/>
        <end position="1762"/>
    </location>
</feature>
<protein>
    <recommendedName>
        <fullName evidence="8">Gem-associated protein 5 TPR domain-containing protein</fullName>
    </recommendedName>
</protein>
<dbReference type="VEuPathDB" id="FungiDB:BTJ68_12089"/>
<dbReference type="EMBL" id="QWIP01000316">
    <property type="protein sequence ID" value="RMY66304.1"/>
    <property type="molecule type" value="Genomic_DNA"/>
</dbReference>
<evidence type="ECO:0000256" key="6">
    <source>
        <dbReference type="ARBA" id="ARBA00023242"/>
    </source>
</evidence>
<evidence type="ECO:0000256" key="4">
    <source>
        <dbReference type="ARBA" id="ARBA00023015"/>
    </source>
</evidence>
<feature type="compositionally biased region" description="Polar residues" evidence="7">
    <location>
        <begin position="887"/>
        <end position="899"/>
    </location>
</feature>
<feature type="compositionally biased region" description="Polar residues" evidence="7">
    <location>
        <begin position="917"/>
        <end position="930"/>
    </location>
</feature>
<feature type="region of interest" description="Disordered" evidence="7">
    <location>
        <begin position="1263"/>
        <end position="1496"/>
    </location>
</feature>
<proteinExistence type="predicted"/>
<comment type="caution">
    <text evidence="9">The sequence shown here is derived from an EMBL/GenBank/DDBJ whole genome shotgun (WGS) entry which is preliminary data.</text>
</comment>
<feature type="compositionally biased region" description="Basic and acidic residues" evidence="7">
    <location>
        <begin position="998"/>
        <end position="1008"/>
    </location>
</feature>
<feature type="region of interest" description="Disordered" evidence="7">
    <location>
        <begin position="728"/>
        <end position="763"/>
    </location>
</feature>
<feature type="compositionally biased region" description="Low complexity" evidence="7">
    <location>
        <begin position="1396"/>
        <end position="1405"/>
    </location>
</feature>
<feature type="compositionally biased region" description="Polar residues" evidence="7">
    <location>
        <begin position="730"/>
        <end position="739"/>
    </location>
</feature>
<feature type="compositionally biased region" description="Polar residues" evidence="7">
    <location>
        <begin position="1295"/>
        <end position="1310"/>
    </location>
</feature>
<feature type="compositionally biased region" description="Low complexity" evidence="7">
    <location>
        <begin position="747"/>
        <end position="763"/>
    </location>
</feature>
<accession>A0A3M7DQ34</accession>
<dbReference type="GO" id="GO:0003712">
    <property type="term" value="F:transcription coregulator activity"/>
    <property type="evidence" value="ECO:0007669"/>
    <property type="project" value="InterPro"/>
</dbReference>
<feature type="region of interest" description="Disordered" evidence="7">
    <location>
        <begin position="423"/>
        <end position="475"/>
    </location>
</feature>
<dbReference type="Pfam" id="PF23774">
    <property type="entry name" value="TPR_GEMI5"/>
    <property type="match status" value="1"/>
</dbReference>
<evidence type="ECO:0000256" key="7">
    <source>
        <dbReference type="SAM" id="MobiDB-lite"/>
    </source>
</evidence>
<dbReference type="GO" id="GO:0003723">
    <property type="term" value="F:RNA binding"/>
    <property type="evidence" value="ECO:0007669"/>
    <property type="project" value="UniProtKB-KW"/>
</dbReference>
<feature type="domain" description="Gem-associated protein 5 TPR" evidence="8">
    <location>
        <begin position="554"/>
        <end position="706"/>
    </location>
</feature>
<feature type="compositionally biased region" description="Basic and acidic residues" evidence="7">
    <location>
        <begin position="834"/>
        <end position="845"/>
    </location>
</feature>
<dbReference type="InterPro" id="IPR036322">
    <property type="entry name" value="WD40_repeat_dom_sf"/>
</dbReference>
<evidence type="ECO:0000313" key="9">
    <source>
        <dbReference type="EMBL" id="RMY66304.1"/>
    </source>
</evidence>
<feature type="region of interest" description="Disordered" evidence="7">
    <location>
        <begin position="1"/>
        <end position="32"/>
    </location>
</feature>
<feature type="compositionally biased region" description="Polar residues" evidence="7">
    <location>
        <begin position="10"/>
        <end position="22"/>
    </location>
</feature>
<feature type="compositionally biased region" description="Low complexity" evidence="7">
    <location>
        <begin position="1187"/>
        <end position="1203"/>
    </location>
</feature>
<dbReference type="InterPro" id="IPR056421">
    <property type="entry name" value="TPR_GEMI5"/>
</dbReference>
<feature type="compositionally biased region" description="Polar residues" evidence="7">
    <location>
        <begin position="1588"/>
        <end position="1604"/>
    </location>
</feature>
<feature type="region of interest" description="Disordered" evidence="7">
    <location>
        <begin position="998"/>
        <end position="1248"/>
    </location>
</feature>
<dbReference type="GO" id="GO:0005634">
    <property type="term" value="C:nucleus"/>
    <property type="evidence" value="ECO:0007669"/>
    <property type="project" value="UniProtKB-SubCell"/>
</dbReference>
<keyword evidence="5" id="KW-0804">Transcription</keyword>
<evidence type="ECO:0000256" key="2">
    <source>
        <dbReference type="ARBA" id="ARBA00022553"/>
    </source>
</evidence>
<keyword evidence="2" id="KW-0597">Phosphoprotein</keyword>
<feature type="compositionally biased region" description="Low complexity" evidence="7">
    <location>
        <begin position="426"/>
        <end position="435"/>
    </location>
</feature>
<keyword evidence="6" id="KW-0539">Nucleus</keyword>
<feature type="compositionally biased region" description="Polar residues" evidence="7">
    <location>
        <begin position="1725"/>
        <end position="1736"/>
    </location>
</feature>
<dbReference type="SUPFAM" id="SSF50978">
    <property type="entry name" value="WD40 repeat-like"/>
    <property type="match status" value="1"/>
</dbReference>
<feature type="compositionally biased region" description="Low complexity" evidence="7">
    <location>
        <begin position="1215"/>
        <end position="1230"/>
    </location>
</feature>
<dbReference type="InterPro" id="IPR015943">
    <property type="entry name" value="WD40/YVTN_repeat-like_dom_sf"/>
</dbReference>
<feature type="compositionally biased region" description="Low complexity" evidence="7">
    <location>
        <begin position="1375"/>
        <end position="1388"/>
    </location>
</feature>
<evidence type="ECO:0000256" key="5">
    <source>
        <dbReference type="ARBA" id="ARBA00023163"/>
    </source>
</evidence>
<evidence type="ECO:0000256" key="1">
    <source>
        <dbReference type="ARBA" id="ARBA00004123"/>
    </source>
</evidence>
<feature type="compositionally biased region" description="Basic residues" evidence="7">
    <location>
        <begin position="1010"/>
        <end position="1019"/>
    </location>
</feature>
<dbReference type="InterPro" id="IPR034605">
    <property type="entry name" value="PGC-1"/>
</dbReference>
<feature type="compositionally biased region" description="Low complexity" evidence="7">
    <location>
        <begin position="1127"/>
        <end position="1138"/>
    </location>
</feature>
<feature type="compositionally biased region" description="Basic and acidic residues" evidence="7">
    <location>
        <begin position="933"/>
        <end position="946"/>
    </location>
</feature>
<evidence type="ECO:0000259" key="8">
    <source>
        <dbReference type="Pfam" id="PF23774"/>
    </source>
</evidence>
<keyword evidence="3" id="KW-0694">RNA-binding</keyword>
<comment type="subcellular location">
    <subcellularLocation>
        <location evidence="1">Nucleus</location>
    </subcellularLocation>
</comment>
<gene>
    <name evidence="9" type="ORF">D0863_08525</name>
</gene>
<feature type="compositionally biased region" description="Polar residues" evidence="7">
    <location>
        <begin position="1406"/>
        <end position="1423"/>
    </location>
</feature>
<feature type="compositionally biased region" description="Basic and acidic residues" evidence="7">
    <location>
        <begin position="1155"/>
        <end position="1169"/>
    </location>
</feature>
<reference evidence="9 10" key="1">
    <citation type="journal article" date="2018" name="BMC Genomics">
        <title>Genomic evidence for intraspecific hybridization in a clonal and extremely halotolerant yeast.</title>
        <authorList>
            <person name="Gostincar C."/>
            <person name="Stajich J.E."/>
            <person name="Zupancic J."/>
            <person name="Zalar P."/>
            <person name="Gunde-Cimerman N."/>
        </authorList>
    </citation>
    <scope>NUCLEOTIDE SEQUENCE [LARGE SCALE GENOMIC DNA]</scope>
    <source>
        <strain evidence="9 10">EXF-2682</strain>
    </source>
</reference>